<organism evidence="5 7">
    <name type="scientific">Prunus armeniaca</name>
    <name type="common">Apricot</name>
    <name type="synonym">Armeniaca vulgaris</name>
    <dbReference type="NCBI Taxonomy" id="36596"/>
    <lineage>
        <taxon>Eukaryota</taxon>
        <taxon>Viridiplantae</taxon>
        <taxon>Streptophyta</taxon>
        <taxon>Embryophyta</taxon>
        <taxon>Tracheophyta</taxon>
        <taxon>Spermatophyta</taxon>
        <taxon>Magnoliopsida</taxon>
        <taxon>eudicotyledons</taxon>
        <taxon>Gunneridae</taxon>
        <taxon>Pentapetalae</taxon>
        <taxon>rosids</taxon>
        <taxon>fabids</taxon>
        <taxon>Rosales</taxon>
        <taxon>Rosaceae</taxon>
        <taxon>Amygdaloideae</taxon>
        <taxon>Amygdaleae</taxon>
        <taxon>Prunus</taxon>
    </lineage>
</organism>
<dbReference type="Proteomes" id="UP000507222">
    <property type="component" value="Unassembled WGS sequence"/>
</dbReference>
<gene>
    <name evidence="5" type="ORF">CURHAP_LOCUS21371</name>
    <name evidence="6" type="ORF">ORAREDHAP_LOCUS21261</name>
</gene>
<dbReference type="AlphaFoldDB" id="A0A6J5UB01"/>
<dbReference type="PANTHER" id="PTHR11746">
    <property type="entry name" value="O-METHYLTRANSFERASE"/>
    <property type="match status" value="1"/>
</dbReference>
<reference evidence="5 7" key="2">
    <citation type="submission" date="2020-05" db="EMBL/GenBank/DDBJ databases">
        <authorList>
            <person name="Campoy J."/>
            <person name="Schneeberger K."/>
            <person name="Spophaly S."/>
        </authorList>
    </citation>
    <scope>NUCLEOTIDE SEQUENCE [LARGE SCALE GENOMIC DNA]</scope>
    <source>
        <strain evidence="5">PruArmRojPasFocal</strain>
    </source>
</reference>
<name>A0A6J5UB01_PRUAR</name>
<evidence type="ECO:0000256" key="2">
    <source>
        <dbReference type="ARBA" id="ARBA00022679"/>
    </source>
</evidence>
<keyword evidence="3" id="KW-0949">S-adenosyl-L-methionine</keyword>
<evidence type="ECO:0000313" key="5">
    <source>
        <dbReference type="EMBL" id="CAB4273530.1"/>
    </source>
</evidence>
<accession>A0A6J5UB01</accession>
<dbReference type="GO" id="GO:0032259">
    <property type="term" value="P:methylation"/>
    <property type="evidence" value="ECO:0007669"/>
    <property type="project" value="UniProtKB-KW"/>
</dbReference>
<dbReference type="InterPro" id="IPR029063">
    <property type="entry name" value="SAM-dependent_MTases_sf"/>
</dbReference>
<keyword evidence="2" id="KW-0808">Transferase</keyword>
<dbReference type="InterPro" id="IPR016461">
    <property type="entry name" value="COMT-like"/>
</dbReference>
<feature type="domain" description="O-methyltransferase C-terminal" evidence="4">
    <location>
        <begin position="1"/>
        <end position="81"/>
    </location>
</feature>
<evidence type="ECO:0000313" key="6">
    <source>
        <dbReference type="EMBL" id="CAB4304049.1"/>
    </source>
</evidence>
<evidence type="ECO:0000256" key="3">
    <source>
        <dbReference type="ARBA" id="ARBA00022691"/>
    </source>
</evidence>
<dbReference type="Gene3D" id="3.40.50.150">
    <property type="entry name" value="Vaccinia Virus protein VP39"/>
    <property type="match status" value="1"/>
</dbReference>
<evidence type="ECO:0000313" key="7">
    <source>
        <dbReference type="Proteomes" id="UP000507222"/>
    </source>
</evidence>
<reference evidence="8" key="1">
    <citation type="journal article" date="2020" name="Genome Biol.">
        <title>Gamete binning: chromosome-level and haplotype-resolved genome assembly enabled by high-throughput single-cell sequencing of gamete genomes.</title>
        <authorList>
            <person name="Campoy J.A."/>
            <person name="Sun H."/>
            <person name="Goel M."/>
            <person name="Jiao W.-B."/>
            <person name="Folz-Donahue K."/>
            <person name="Wang N."/>
            <person name="Rubio M."/>
            <person name="Liu C."/>
            <person name="Kukat C."/>
            <person name="Ruiz D."/>
            <person name="Huettel B."/>
            <person name="Schneeberger K."/>
        </authorList>
    </citation>
    <scope>NUCLEOTIDE SEQUENCE [LARGE SCALE GENOMIC DNA]</scope>
    <source>
        <strain evidence="8">cv. Rojo Pasion</strain>
    </source>
</reference>
<evidence type="ECO:0000313" key="8">
    <source>
        <dbReference type="Proteomes" id="UP000507245"/>
    </source>
</evidence>
<dbReference type="OrthoDB" id="2410195at2759"/>
<protein>
    <recommendedName>
        <fullName evidence="4">O-methyltransferase C-terminal domain-containing protein</fullName>
    </recommendedName>
</protein>
<dbReference type="SUPFAM" id="SSF53335">
    <property type="entry name" value="S-adenosyl-L-methionine-dependent methyltransferases"/>
    <property type="match status" value="1"/>
</dbReference>
<dbReference type="EMBL" id="CAEKDK010000003">
    <property type="protein sequence ID" value="CAB4273530.1"/>
    <property type="molecule type" value="Genomic_DNA"/>
</dbReference>
<dbReference type="InterPro" id="IPR001077">
    <property type="entry name" value="COMT_C"/>
</dbReference>
<dbReference type="Proteomes" id="UP000507245">
    <property type="component" value="Unassembled WGS sequence"/>
</dbReference>
<keyword evidence="1" id="KW-0489">Methyltransferase</keyword>
<evidence type="ECO:0000259" key="4">
    <source>
        <dbReference type="Pfam" id="PF00891"/>
    </source>
</evidence>
<dbReference type="PROSITE" id="PS51683">
    <property type="entry name" value="SAM_OMT_II"/>
    <property type="match status" value="1"/>
</dbReference>
<sequence>MEDESQLLASAVVEECEENFEGLNSLVDVGGGTGTMAKAIAKAFPDINCTVFDQPHVVVNLQRTHNLDFVGGDMFEKVPPSKCNTLR</sequence>
<evidence type="ECO:0000256" key="1">
    <source>
        <dbReference type="ARBA" id="ARBA00022603"/>
    </source>
</evidence>
<dbReference type="EMBL" id="CAEKKB010000003">
    <property type="protein sequence ID" value="CAB4304049.1"/>
    <property type="molecule type" value="Genomic_DNA"/>
</dbReference>
<dbReference type="Pfam" id="PF00891">
    <property type="entry name" value="Methyltransf_2"/>
    <property type="match status" value="1"/>
</dbReference>
<keyword evidence="8" id="KW-1185">Reference proteome</keyword>
<dbReference type="GO" id="GO:0008171">
    <property type="term" value="F:O-methyltransferase activity"/>
    <property type="evidence" value="ECO:0007669"/>
    <property type="project" value="InterPro"/>
</dbReference>
<proteinExistence type="predicted"/>